<dbReference type="GO" id="GO:0004252">
    <property type="term" value="F:serine-type endopeptidase activity"/>
    <property type="evidence" value="ECO:0007669"/>
    <property type="project" value="InterPro"/>
</dbReference>
<dbReference type="InterPro" id="IPR001254">
    <property type="entry name" value="Trypsin_dom"/>
</dbReference>
<evidence type="ECO:0000259" key="2">
    <source>
        <dbReference type="Pfam" id="PF00089"/>
    </source>
</evidence>
<name>A0A817RCB4_9BILA</name>
<dbReference type="EMBL" id="CAJOBO010003675">
    <property type="protein sequence ID" value="CAF4500150.1"/>
    <property type="molecule type" value="Genomic_DNA"/>
</dbReference>
<evidence type="ECO:0000256" key="1">
    <source>
        <dbReference type="SAM" id="MobiDB-lite"/>
    </source>
</evidence>
<dbReference type="Proteomes" id="UP000663825">
    <property type="component" value="Unassembled WGS sequence"/>
</dbReference>
<gene>
    <name evidence="5" type="ORF">HFQ381_LOCUS27710</name>
    <name evidence="4" type="ORF">LUA448_LOCUS29499</name>
    <name evidence="3" type="ORF">TIS948_LOCUS14721</name>
    <name evidence="6" type="ORF">UJA718_LOCUS32988</name>
</gene>
<comment type="caution">
    <text evidence="3">The sequence shown here is derived from an EMBL/GenBank/DDBJ whole genome shotgun (WGS) entry which is preliminary data.</text>
</comment>
<accession>A0A817RCB4</accession>
<protein>
    <recommendedName>
        <fullName evidence="2">Peptidase S1 domain-containing protein</fullName>
    </recommendedName>
</protein>
<evidence type="ECO:0000313" key="3">
    <source>
        <dbReference type="EMBL" id="CAF3242539.1"/>
    </source>
</evidence>
<dbReference type="InterPro" id="IPR009003">
    <property type="entry name" value="Peptidase_S1_PA"/>
</dbReference>
<dbReference type="EMBL" id="CAJOBP010028715">
    <property type="protein sequence ID" value="CAF4638550.1"/>
    <property type="molecule type" value="Genomic_DNA"/>
</dbReference>
<proteinExistence type="predicted"/>
<organism evidence="3 7">
    <name type="scientific">Rotaria socialis</name>
    <dbReference type="NCBI Taxonomy" id="392032"/>
    <lineage>
        <taxon>Eukaryota</taxon>
        <taxon>Metazoa</taxon>
        <taxon>Spiralia</taxon>
        <taxon>Gnathifera</taxon>
        <taxon>Rotifera</taxon>
        <taxon>Eurotatoria</taxon>
        <taxon>Bdelloidea</taxon>
        <taxon>Philodinida</taxon>
        <taxon>Philodinidae</taxon>
        <taxon>Rotaria</taxon>
    </lineage>
</organism>
<dbReference type="Proteomes" id="UP000663833">
    <property type="component" value="Unassembled WGS sequence"/>
</dbReference>
<feature type="domain" description="Peptidase S1" evidence="2">
    <location>
        <begin position="41"/>
        <end position="84"/>
    </location>
</feature>
<evidence type="ECO:0000313" key="4">
    <source>
        <dbReference type="EMBL" id="CAF3582025.1"/>
    </source>
</evidence>
<dbReference type="EMBL" id="CAJNXB010002414">
    <property type="protein sequence ID" value="CAF3242539.1"/>
    <property type="molecule type" value="Genomic_DNA"/>
</dbReference>
<evidence type="ECO:0000313" key="5">
    <source>
        <dbReference type="EMBL" id="CAF4500150.1"/>
    </source>
</evidence>
<dbReference type="Proteomes" id="UP000663851">
    <property type="component" value="Unassembled WGS sequence"/>
</dbReference>
<evidence type="ECO:0000313" key="6">
    <source>
        <dbReference type="EMBL" id="CAF4638550.1"/>
    </source>
</evidence>
<dbReference type="Pfam" id="PF00089">
    <property type="entry name" value="Trypsin"/>
    <property type="match status" value="1"/>
</dbReference>
<dbReference type="AlphaFoldDB" id="A0A817RCB4"/>
<evidence type="ECO:0000313" key="7">
    <source>
        <dbReference type="Proteomes" id="UP000663825"/>
    </source>
</evidence>
<dbReference type="Proteomes" id="UP000663873">
    <property type="component" value="Unassembled WGS sequence"/>
</dbReference>
<reference evidence="3" key="1">
    <citation type="submission" date="2021-02" db="EMBL/GenBank/DDBJ databases">
        <authorList>
            <person name="Nowell W R."/>
        </authorList>
    </citation>
    <scope>NUCLEOTIDE SEQUENCE</scope>
</reference>
<dbReference type="GO" id="GO:0006508">
    <property type="term" value="P:proteolysis"/>
    <property type="evidence" value="ECO:0007669"/>
    <property type="project" value="InterPro"/>
</dbReference>
<dbReference type="SUPFAM" id="SSF50494">
    <property type="entry name" value="Trypsin-like serine proteases"/>
    <property type="match status" value="1"/>
</dbReference>
<keyword evidence="8" id="KW-1185">Reference proteome</keyword>
<feature type="region of interest" description="Disordered" evidence="1">
    <location>
        <begin position="90"/>
        <end position="109"/>
    </location>
</feature>
<evidence type="ECO:0000313" key="8">
    <source>
        <dbReference type="Proteomes" id="UP000663873"/>
    </source>
</evidence>
<sequence>MALSRGFVLIKQINLKKLNLSFITNFFYQEEKPCANNKKCYGVCDGTLLNSCYVLTAAHCINNKTNHGAITVVAGLHNKELVSESVRSGWNSDKLENGQPHHVLKQTPV</sequence>
<dbReference type="EMBL" id="CAJNYD010004228">
    <property type="protein sequence ID" value="CAF3582025.1"/>
    <property type="molecule type" value="Genomic_DNA"/>
</dbReference>
<dbReference type="InterPro" id="IPR043504">
    <property type="entry name" value="Peptidase_S1_PA_chymotrypsin"/>
</dbReference>
<dbReference type="Gene3D" id="2.40.10.10">
    <property type="entry name" value="Trypsin-like serine proteases"/>
    <property type="match status" value="1"/>
</dbReference>